<name>A0AAF0QZ73_SOLVR</name>
<protein>
    <submittedName>
        <fullName evidence="2">Uncharacterized protein</fullName>
    </submittedName>
</protein>
<evidence type="ECO:0000256" key="1">
    <source>
        <dbReference type="SAM" id="MobiDB-lite"/>
    </source>
</evidence>
<evidence type="ECO:0000313" key="2">
    <source>
        <dbReference type="EMBL" id="WMV29775.1"/>
    </source>
</evidence>
<evidence type="ECO:0000313" key="3">
    <source>
        <dbReference type="Proteomes" id="UP001234989"/>
    </source>
</evidence>
<dbReference type="AlphaFoldDB" id="A0AAF0QZ73"/>
<keyword evidence="3" id="KW-1185">Reference proteome</keyword>
<proteinExistence type="predicted"/>
<organism evidence="2 3">
    <name type="scientific">Solanum verrucosum</name>
    <dbReference type="NCBI Taxonomy" id="315347"/>
    <lineage>
        <taxon>Eukaryota</taxon>
        <taxon>Viridiplantae</taxon>
        <taxon>Streptophyta</taxon>
        <taxon>Embryophyta</taxon>
        <taxon>Tracheophyta</taxon>
        <taxon>Spermatophyta</taxon>
        <taxon>Magnoliopsida</taxon>
        <taxon>eudicotyledons</taxon>
        <taxon>Gunneridae</taxon>
        <taxon>Pentapetalae</taxon>
        <taxon>asterids</taxon>
        <taxon>lamiids</taxon>
        <taxon>Solanales</taxon>
        <taxon>Solanaceae</taxon>
        <taxon>Solanoideae</taxon>
        <taxon>Solaneae</taxon>
        <taxon>Solanum</taxon>
    </lineage>
</organism>
<sequence>MVPFEALYGRRCRSPIGWFKVGEVALICPELMHEAIEKVRLICDRLKMAQTWQKSFVDVRSREIKLVVDDWVYLQILPMKGVMRFRKKGKLGKVAYDLELPNDLALVHLAVEKSRLSKILDSNLGSTSWLYKPSNVGQEEREAEAALGCCLHCMFSPEFAIVGCSRQAASRLGSRRLLVVPCSCYCFLLEKRKRGERREKRRATGFCRKIEKRKRGGEGEIELTGDWGQPVARMVAAGRRGDNEGRRRGEAATDFWRRR</sequence>
<dbReference type="EMBL" id="CP133616">
    <property type="protein sequence ID" value="WMV29775.1"/>
    <property type="molecule type" value="Genomic_DNA"/>
</dbReference>
<dbReference type="Proteomes" id="UP001234989">
    <property type="component" value="Chromosome 5"/>
</dbReference>
<feature type="region of interest" description="Disordered" evidence="1">
    <location>
        <begin position="237"/>
        <end position="259"/>
    </location>
</feature>
<gene>
    <name evidence="2" type="ORF">MTR67_023160</name>
</gene>
<accession>A0AAF0QZ73</accession>
<reference evidence="2" key="1">
    <citation type="submission" date="2023-08" db="EMBL/GenBank/DDBJ databases">
        <title>A de novo genome assembly of Solanum verrucosum Schlechtendal, a Mexican diploid species geographically isolated from the other diploid A-genome species in potato relatives.</title>
        <authorList>
            <person name="Hosaka K."/>
        </authorList>
    </citation>
    <scope>NUCLEOTIDE SEQUENCE</scope>
    <source>
        <tissue evidence="2">Young leaves</tissue>
    </source>
</reference>
<feature type="compositionally biased region" description="Basic and acidic residues" evidence="1">
    <location>
        <begin position="239"/>
        <end position="251"/>
    </location>
</feature>